<gene>
    <name evidence="7" type="ORF">EDC19_1913</name>
</gene>
<sequence>MTIFKYALLRNFRNIYTLLLLTLIPIGLIVIRPLWREEDAMGYTLYAVVIFFAAFLMVRTVMTDRVSGILKRVFAAPVNTFRYLSQNLLAYQVVLTVQIFLVIVVGSILYQWGIVLAMQMFLCYTVFAGSAIGFSLAWNAFFKNKEISDAMFGIIISFMFLLGGIFIPIEMLPDTLKKIGMVFPTYWLSNALLALSYNDITQYSISIGAMFMFTVACVIFGSQKRIE</sequence>
<dbReference type="GO" id="GO:0016020">
    <property type="term" value="C:membrane"/>
    <property type="evidence" value="ECO:0007669"/>
    <property type="project" value="UniProtKB-SubCell"/>
</dbReference>
<comment type="caution">
    <text evidence="7">The sequence shown here is derived from an EMBL/GenBank/DDBJ whole genome shotgun (WGS) entry which is preliminary data.</text>
</comment>
<evidence type="ECO:0000259" key="6">
    <source>
        <dbReference type="Pfam" id="PF12698"/>
    </source>
</evidence>
<dbReference type="AlphaFoldDB" id="A0A4R1MJ29"/>
<dbReference type="RefSeq" id="WP_165868576.1">
    <property type="nucleotide sequence ID" value="NZ_SMGQ01000013.1"/>
</dbReference>
<dbReference type="InterPro" id="IPR052902">
    <property type="entry name" value="ABC-2_transporter"/>
</dbReference>
<evidence type="ECO:0000256" key="3">
    <source>
        <dbReference type="ARBA" id="ARBA00022989"/>
    </source>
</evidence>
<dbReference type="PANTHER" id="PTHR43027">
    <property type="entry name" value="DOXORUBICIN RESISTANCE ABC TRANSPORTER PERMEASE PROTEIN DRRC-RELATED"/>
    <property type="match status" value="1"/>
</dbReference>
<evidence type="ECO:0000313" key="8">
    <source>
        <dbReference type="Proteomes" id="UP000294545"/>
    </source>
</evidence>
<keyword evidence="4 5" id="KW-0472">Membrane</keyword>
<feature type="transmembrane region" description="Helical" evidence="5">
    <location>
        <begin position="43"/>
        <end position="62"/>
    </location>
</feature>
<evidence type="ECO:0000256" key="2">
    <source>
        <dbReference type="ARBA" id="ARBA00022692"/>
    </source>
</evidence>
<feature type="transmembrane region" description="Helical" evidence="5">
    <location>
        <begin position="200"/>
        <end position="221"/>
    </location>
</feature>
<feature type="transmembrane region" description="Helical" evidence="5">
    <location>
        <begin position="150"/>
        <end position="169"/>
    </location>
</feature>
<feature type="transmembrane region" description="Helical" evidence="5">
    <location>
        <begin position="88"/>
        <end position="110"/>
    </location>
</feature>
<feature type="transmembrane region" description="Helical" evidence="5">
    <location>
        <begin position="12"/>
        <end position="31"/>
    </location>
</feature>
<evidence type="ECO:0000256" key="5">
    <source>
        <dbReference type="SAM" id="Phobius"/>
    </source>
</evidence>
<comment type="subcellular location">
    <subcellularLocation>
        <location evidence="1">Membrane</location>
        <topology evidence="1">Multi-pass membrane protein</topology>
    </subcellularLocation>
</comment>
<dbReference type="GO" id="GO:0140359">
    <property type="term" value="F:ABC-type transporter activity"/>
    <property type="evidence" value="ECO:0007669"/>
    <property type="project" value="InterPro"/>
</dbReference>
<feature type="transmembrane region" description="Helical" evidence="5">
    <location>
        <begin position="116"/>
        <end position="138"/>
    </location>
</feature>
<evidence type="ECO:0000313" key="7">
    <source>
        <dbReference type="EMBL" id="TCK92758.1"/>
    </source>
</evidence>
<dbReference type="Pfam" id="PF12698">
    <property type="entry name" value="ABC2_membrane_3"/>
    <property type="match status" value="1"/>
</dbReference>
<dbReference type="EMBL" id="SMGQ01000013">
    <property type="protein sequence ID" value="TCK92758.1"/>
    <property type="molecule type" value="Genomic_DNA"/>
</dbReference>
<dbReference type="PANTHER" id="PTHR43027:SF1">
    <property type="entry name" value="DOXORUBICIN RESISTANCE ABC TRANSPORTER PERMEASE PROTEIN DRRC-RELATED"/>
    <property type="match status" value="1"/>
</dbReference>
<dbReference type="InterPro" id="IPR013525">
    <property type="entry name" value="ABC2_TM"/>
</dbReference>
<keyword evidence="3 5" id="KW-1133">Transmembrane helix</keyword>
<evidence type="ECO:0000256" key="4">
    <source>
        <dbReference type="ARBA" id="ARBA00023136"/>
    </source>
</evidence>
<proteinExistence type="predicted"/>
<accession>A0A4R1MJ29</accession>
<name>A0A4R1MJ29_9FIRM</name>
<dbReference type="Proteomes" id="UP000294545">
    <property type="component" value="Unassembled WGS sequence"/>
</dbReference>
<feature type="domain" description="ABC-2 type transporter transmembrane" evidence="6">
    <location>
        <begin position="44"/>
        <end position="221"/>
    </location>
</feature>
<evidence type="ECO:0000256" key="1">
    <source>
        <dbReference type="ARBA" id="ARBA00004141"/>
    </source>
</evidence>
<organism evidence="7 8">
    <name type="scientific">Natranaerovirga hydrolytica</name>
    <dbReference type="NCBI Taxonomy" id="680378"/>
    <lineage>
        <taxon>Bacteria</taxon>
        <taxon>Bacillati</taxon>
        <taxon>Bacillota</taxon>
        <taxon>Clostridia</taxon>
        <taxon>Lachnospirales</taxon>
        <taxon>Natranaerovirgaceae</taxon>
        <taxon>Natranaerovirga</taxon>
    </lineage>
</organism>
<keyword evidence="2 5" id="KW-0812">Transmembrane</keyword>
<protein>
    <submittedName>
        <fullName evidence="7">ABC-2 family transporter</fullName>
    </submittedName>
</protein>
<keyword evidence="8" id="KW-1185">Reference proteome</keyword>
<reference evidence="7 8" key="1">
    <citation type="submission" date="2019-03" db="EMBL/GenBank/DDBJ databases">
        <title>Genomic Encyclopedia of Type Strains, Phase IV (KMG-IV): sequencing the most valuable type-strain genomes for metagenomic binning, comparative biology and taxonomic classification.</title>
        <authorList>
            <person name="Goeker M."/>
        </authorList>
    </citation>
    <scope>NUCLEOTIDE SEQUENCE [LARGE SCALE GENOMIC DNA]</scope>
    <source>
        <strain evidence="7 8">DSM 24176</strain>
    </source>
</reference>